<dbReference type="InterPro" id="IPR053848">
    <property type="entry name" value="IMS_HHH_1"/>
</dbReference>
<dbReference type="EMBL" id="HBIN01011924">
    <property type="protein sequence ID" value="CAE0438734.1"/>
    <property type="molecule type" value="Transcribed_RNA"/>
</dbReference>
<dbReference type="PANTHER" id="PTHR45990">
    <property type="entry name" value="DNA REPAIR PROTEIN REV1"/>
    <property type="match status" value="1"/>
</dbReference>
<dbReference type="GO" id="GO:0003684">
    <property type="term" value="F:damaged DNA binding"/>
    <property type="evidence" value="ECO:0007669"/>
    <property type="project" value="InterPro"/>
</dbReference>
<dbReference type="GO" id="GO:0005634">
    <property type="term" value="C:nucleus"/>
    <property type="evidence" value="ECO:0007669"/>
    <property type="project" value="TreeGrafter"/>
</dbReference>
<evidence type="ECO:0000259" key="4">
    <source>
        <dbReference type="PROSITE" id="PS50173"/>
    </source>
</evidence>
<proteinExistence type="inferred from homology"/>
<keyword evidence="2" id="KW-0237">DNA synthesis</keyword>
<dbReference type="InterPro" id="IPR001126">
    <property type="entry name" value="UmuC"/>
</dbReference>
<dbReference type="GO" id="GO:0017125">
    <property type="term" value="F:deoxycytidyl transferase activity"/>
    <property type="evidence" value="ECO:0007669"/>
    <property type="project" value="TreeGrafter"/>
</dbReference>
<gene>
    <name evidence="5" type="ORF">ASTO00021_LOCUS8956</name>
    <name evidence="6" type="ORF">ASTO00021_LOCUS8957</name>
</gene>
<dbReference type="GO" id="GO:0003887">
    <property type="term" value="F:DNA-directed DNA polymerase activity"/>
    <property type="evidence" value="ECO:0007669"/>
    <property type="project" value="InterPro"/>
</dbReference>
<feature type="domain" description="UmuC" evidence="4">
    <location>
        <begin position="1"/>
        <end position="190"/>
    </location>
</feature>
<dbReference type="InterPro" id="IPR036775">
    <property type="entry name" value="DNA_pol_Y-fam_lit_finger_sf"/>
</dbReference>
<dbReference type="InterPro" id="IPR043502">
    <property type="entry name" value="DNA/RNA_pol_sf"/>
</dbReference>
<dbReference type="Pfam" id="PF00817">
    <property type="entry name" value="IMS"/>
    <property type="match status" value="1"/>
</dbReference>
<evidence type="ECO:0000313" key="5">
    <source>
        <dbReference type="EMBL" id="CAE0438734.1"/>
    </source>
</evidence>
<organism evidence="6">
    <name type="scientific">Aplanochytrium stocchinoi</name>
    <dbReference type="NCBI Taxonomy" id="215587"/>
    <lineage>
        <taxon>Eukaryota</taxon>
        <taxon>Sar</taxon>
        <taxon>Stramenopiles</taxon>
        <taxon>Bigyra</taxon>
        <taxon>Labyrinthulomycetes</taxon>
        <taxon>Thraustochytrida</taxon>
        <taxon>Thraustochytriidae</taxon>
        <taxon>Aplanochytrium</taxon>
    </lineage>
</organism>
<dbReference type="Gene3D" id="3.40.1170.60">
    <property type="match status" value="1"/>
</dbReference>
<dbReference type="GO" id="GO:0006281">
    <property type="term" value="P:DNA repair"/>
    <property type="evidence" value="ECO:0007669"/>
    <property type="project" value="InterPro"/>
</dbReference>
<dbReference type="Pfam" id="PF21999">
    <property type="entry name" value="IMS_HHH_1"/>
    <property type="match status" value="1"/>
</dbReference>
<dbReference type="Gene3D" id="3.30.70.270">
    <property type="match status" value="1"/>
</dbReference>
<feature type="region of interest" description="Disordered" evidence="3">
    <location>
        <begin position="324"/>
        <end position="354"/>
    </location>
</feature>
<dbReference type="PROSITE" id="PS50173">
    <property type="entry name" value="UMUC"/>
    <property type="match status" value="1"/>
</dbReference>
<evidence type="ECO:0000256" key="3">
    <source>
        <dbReference type="SAM" id="MobiDB-lite"/>
    </source>
</evidence>
<dbReference type="Gene3D" id="3.30.1490.100">
    <property type="entry name" value="DNA polymerase, Y-family, little finger domain"/>
    <property type="match status" value="1"/>
</dbReference>
<dbReference type="GO" id="GO:0042276">
    <property type="term" value="P:error-prone translesion synthesis"/>
    <property type="evidence" value="ECO:0007669"/>
    <property type="project" value="TreeGrafter"/>
</dbReference>
<dbReference type="InterPro" id="IPR043128">
    <property type="entry name" value="Rev_trsase/Diguanyl_cyclase"/>
</dbReference>
<dbReference type="InterPro" id="IPR017961">
    <property type="entry name" value="DNA_pol_Y-fam_little_finger"/>
</dbReference>
<evidence type="ECO:0000256" key="1">
    <source>
        <dbReference type="ARBA" id="ARBA00010945"/>
    </source>
</evidence>
<feature type="compositionally biased region" description="Basic residues" evidence="3">
    <location>
        <begin position="324"/>
        <end position="333"/>
    </location>
</feature>
<evidence type="ECO:0000313" key="6">
    <source>
        <dbReference type="EMBL" id="CAE0438735.1"/>
    </source>
</evidence>
<dbReference type="AlphaFoldDB" id="A0A6S8CYR5"/>
<name>A0A6S8CYR5_9STRA</name>
<evidence type="ECO:0000256" key="2">
    <source>
        <dbReference type="ARBA" id="ARBA00022634"/>
    </source>
</evidence>
<dbReference type="Gene3D" id="1.10.150.20">
    <property type="entry name" value="5' to 3' exonuclease, C-terminal subdomain"/>
    <property type="match status" value="1"/>
</dbReference>
<comment type="similarity">
    <text evidence="1">Belongs to the DNA polymerase type-Y family.</text>
</comment>
<dbReference type="Pfam" id="PF11799">
    <property type="entry name" value="IMS_C"/>
    <property type="match status" value="1"/>
</dbReference>
<dbReference type="SUPFAM" id="SSF56672">
    <property type="entry name" value="DNA/RNA polymerases"/>
    <property type="match status" value="1"/>
</dbReference>
<dbReference type="EMBL" id="HBIN01011925">
    <property type="protein sequence ID" value="CAE0438735.1"/>
    <property type="molecule type" value="Transcribed_RNA"/>
</dbReference>
<accession>A0A6S8CYR5</accession>
<dbReference type="PANTHER" id="PTHR45990:SF1">
    <property type="entry name" value="DNA REPAIR PROTEIN REV1"/>
    <property type="match status" value="1"/>
</dbReference>
<reference evidence="6" key="1">
    <citation type="submission" date="2021-01" db="EMBL/GenBank/DDBJ databases">
        <authorList>
            <person name="Corre E."/>
            <person name="Pelletier E."/>
            <person name="Niang G."/>
            <person name="Scheremetjew M."/>
            <person name="Finn R."/>
            <person name="Kale V."/>
            <person name="Holt S."/>
            <person name="Cochrane G."/>
            <person name="Meng A."/>
            <person name="Brown T."/>
            <person name="Cohen L."/>
        </authorList>
    </citation>
    <scope>NUCLEOTIDE SEQUENCE</scope>
    <source>
        <strain evidence="6">GSBS06</strain>
    </source>
</reference>
<protein>
    <recommendedName>
        <fullName evidence="4">UmuC domain-containing protein</fullName>
    </recommendedName>
</protein>
<sequence>MDAFFASVTTRGVPELQRLPVVICWGSEKSNSGEISCANYVARKSGVKAGEWLSSAKEKCPTLISFPFEFEKYTETAMNMYKALFRLTPHVLGLSCDEAYLDVSQVVADAALANPFADVNHVVSEIAEKLRREIFQVTGGCTASIGCGSNQFLSRLATKQAKPDGYFHLEDSKVLDFIGKLNVSDLPSVGWSTTKILKEKGIQTCFELRKLSQKFLAQDLKLGPKTAKKIFEYCRGIDTRPWNPRPIRKSVSAQISWGVRMKTDSEVEDFLKHLSAKVVDRMLAMFKKTSGNKAKGTAAEEANVIRSFHGASLVSLKVWRAKKNANPNKRKGSLGHGQCDRLHRSLTRSFPTKDPEEVARNTIGLFKALKIEAEEVRGMGVILGNLHENKNSASSTSVRKLSTNQAKRRRTVLEPFRNTFNLSAALQASTLTKDIENLQTLSHKEMVDAIIDQLRKTKTEPEVLPFLGNKKACEAAAFCNGETCGSVHCFQKHMLDCTAQFLYEMCVSIDDDLVRIRCLIQAVKQIANCIWEKDSDLNKYWQSCCDQLKFQYREDVNVCSSSQISYSSSRNSDIIMNSSGIVGLGK</sequence>
<dbReference type="GO" id="GO:0070987">
    <property type="term" value="P:error-free translesion synthesis"/>
    <property type="evidence" value="ECO:0007669"/>
    <property type="project" value="TreeGrafter"/>
</dbReference>